<dbReference type="eggNOG" id="KOG2614">
    <property type="taxonomic scope" value="Eukaryota"/>
</dbReference>
<keyword evidence="1" id="KW-0285">Flavoprotein</keyword>
<dbReference type="GO" id="GO:0004497">
    <property type="term" value="F:monooxygenase activity"/>
    <property type="evidence" value="ECO:0007669"/>
    <property type="project" value="UniProtKB-KW"/>
</dbReference>
<dbReference type="VEuPathDB" id="FungiDB:CLCR_03566"/>
<evidence type="ECO:0000313" key="7">
    <source>
        <dbReference type="Proteomes" id="UP000094526"/>
    </source>
</evidence>
<dbReference type="OrthoDB" id="655030at2759"/>
<proteinExistence type="predicted"/>
<keyword evidence="3" id="KW-0560">Oxidoreductase</keyword>
<evidence type="ECO:0000256" key="2">
    <source>
        <dbReference type="ARBA" id="ARBA00022827"/>
    </source>
</evidence>
<dbReference type="VEuPathDB" id="FungiDB:G647_01888"/>
<evidence type="ECO:0000259" key="5">
    <source>
        <dbReference type="Pfam" id="PF01494"/>
    </source>
</evidence>
<evidence type="ECO:0000256" key="4">
    <source>
        <dbReference type="ARBA" id="ARBA00023033"/>
    </source>
</evidence>
<dbReference type="SUPFAM" id="SSF51905">
    <property type="entry name" value="FAD/NAD(P)-binding domain"/>
    <property type="match status" value="1"/>
</dbReference>
<dbReference type="Gene3D" id="3.50.50.60">
    <property type="entry name" value="FAD/NAD(P)-binding domain"/>
    <property type="match status" value="1"/>
</dbReference>
<keyword evidence="7" id="KW-1185">Reference proteome</keyword>
<accession>A0A1C1CG42</accession>
<reference evidence="7" key="1">
    <citation type="submission" date="2015-07" db="EMBL/GenBank/DDBJ databases">
        <authorList>
            <person name="Teixeira M.M."/>
            <person name="Souza R.C."/>
            <person name="Almeida L.G."/>
            <person name="Vicente V.A."/>
            <person name="de Hoog S."/>
            <person name="Bocca A.L."/>
            <person name="de Almeida S.R."/>
            <person name="Vasconcelos A.T."/>
            <person name="Felipe M.S."/>
        </authorList>
    </citation>
    <scope>NUCLEOTIDE SEQUENCE [LARGE SCALE GENOMIC DNA]</scope>
    <source>
        <strain evidence="7">KSF</strain>
    </source>
</reference>
<dbReference type="PRINTS" id="PR00420">
    <property type="entry name" value="RNGMNOXGNASE"/>
</dbReference>
<dbReference type="AlphaFoldDB" id="A0A1C1CG42"/>
<name>A0A1C1CG42_9EURO</name>
<organism evidence="6 7">
    <name type="scientific">Cladophialophora carrionii</name>
    <dbReference type="NCBI Taxonomy" id="86049"/>
    <lineage>
        <taxon>Eukaryota</taxon>
        <taxon>Fungi</taxon>
        <taxon>Dikarya</taxon>
        <taxon>Ascomycota</taxon>
        <taxon>Pezizomycotina</taxon>
        <taxon>Eurotiomycetes</taxon>
        <taxon>Chaetothyriomycetidae</taxon>
        <taxon>Chaetothyriales</taxon>
        <taxon>Herpotrichiellaceae</taxon>
        <taxon>Cladophialophora</taxon>
    </lineage>
</organism>
<sequence length="389" mass="43434">MSSIRIAIIGGGPAGLALARLLQINNISCTVFELDTEAFGRDQGGTVDLHPHGGQLALKHADLTDEFKKYARPEGEAMKLVKFDGRVVFDENTEGNTRREEYADRPEIDRMKLRQLLVQSLRPGTVVWAKKLQYVEKASTSPAQYNLHFDDSNEEGFDLVVGADGAWSRVRSYLADQQPYYSGFTAIELWATEYDKKHQWLSDFVGAGSCFMFDEGRAIQCQKLGNNSIRVYAGVRQPESWLEDCGIDWSKPDTARQELVKQYYADCGVDLKRALLDANDKLVPRKMWMLPVGYRWNSDTGVTLIGDAAHLMTPYAGVGVNLAMVDSLDLANAIIGCDGDSTKIPVAIKAFEDKMLTRAEHFAQRTYKGLIGHFSADGCEEMLERLKGR</sequence>
<dbReference type="EMBL" id="LGRB01000013">
    <property type="protein sequence ID" value="OCT47494.1"/>
    <property type="molecule type" value="Genomic_DNA"/>
</dbReference>
<comment type="caution">
    <text evidence="6">The sequence shown here is derived from an EMBL/GenBank/DDBJ whole genome shotgun (WGS) entry which is preliminary data.</text>
</comment>
<dbReference type="InterPro" id="IPR036188">
    <property type="entry name" value="FAD/NAD-bd_sf"/>
</dbReference>
<keyword evidence="4 6" id="KW-0503">Monooxygenase</keyword>
<dbReference type="PANTHER" id="PTHR46972:SF1">
    <property type="entry name" value="FAD DEPENDENT OXIDOREDUCTASE DOMAIN-CONTAINING PROTEIN"/>
    <property type="match status" value="1"/>
</dbReference>
<gene>
    <name evidence="6" type="ORF">CLCR_03566</name>
</gene>
<dbReference type="InterPro" id="IPR002938">
    <property type="entry name" value="FAD-bd"/>
</dbReference>
<feature type="domain" description="FAD-binding" evidence="5">
    <location>
        <begin position="5"/>
        <end position="334"/>
    </location>
</feature>
<dbReference type="Pfam" id="PF01494">
    <property type="entry name" value="FAD_binding_3"/>
    <property type="match status" value="1"/>
</dbReference>
<evidence type="ECO:0000256" key="1">
    <source>
        <dbReference type="ARBA" id="ARBA00022630"/>
    </source>
</evidence>
<evidence type="ECO:0000256" key="3">
    <source>
        <dbReference type="ARBA" id="ARBA00023002"/>
    </source>
</evidence>
<dbReference type="STRING" id="86049.A0A1C1CG42"/>
<dbReference type="GO" id="GO:0071949">
    <property type="term" value="F:FAD binding"/>
    <property type="evidence" value="ECO:0007669"/>
    <property type="project" value="InterPro"/>
</dbReference>
<evidence type="ECO:0000313" key="6">
    <source>
        <dbReference type="EMBL" id="OCT47494.1"/>
    </source>
</evidence>
<dbReference type="PANTHER" id="PTHR46972">
    <property type="entry name" value="MONOOXYGENASE ASQM-RELATED"/>
    <property type="match status" value="1"/>
</dbReference>
<keyword evidence="2" id="KW-0274">FAD</keyword>
<protein>
    <submittedName>
        <fullName evidence="6">FAD-binding monooxygenase</fullName>
    </submittedName>
</protein>
<dbReference type="Proteomes" id="UP000094526">
    <property type="component" value="Unassembled WGS sequence"/>
</dbReference>